<dbReference type="InterPro" id="IPR024314">
    <property type="entry name" value="SUFU_C"/>
</dbReference>
<feature type="compositionally biased region" description="Basic and acidic residues" evidence="1">
    <location>
        <begin position="281"/>
        <end position="290"/>
    </location>
</feature>
<dbReference type="FunCoup" id="A0A6J0BZ14">
    <property type="interactions" value="910"/>
</dbReference>
<dbReference type="Gene3D" id="3.30.1360.230">
    <property type="entry name" value="Sufu, C-terminal domain"/>
    <property type="match status" value="1"/>
</dbReference>
<dbReference type="PANTHER" id="PTHR10928:SF2">
    <property type="entry name" value="SUPPRESSOR OF FUSED HOMOLOG"/>
    <property type="match status" value="1"/>
</dbReference>
<dbReference type="GO" id="GO:0005737">
    <property type="term" value="C:cytoplasm"/>
    <property type="evidence" value="ECO:0007669"/>
    <property type="project" value="TreeGrafter"/>
</dbReference>
<accession>A0A6J0BZ14</accession>
<protein>
    <submittedName>
        <fullName evidence="5">Suppressor of fused homolog</fullName>
    </submittedName>
</protein>
<dbReference type="InterPro" id="IPR038489">
    <property type="entry name" value="SUFU_C_sf"/>
</dbReference>
<dbReference type="CTD" id="41565"/>
<dbReference type="Proteomes" id="UP000829291">
    <property type="component" value="Chromosome 6"/>
</dbReference>
<dbReference type="InterPro" id="IPR037181">
    <property type="entry name" value="SUFU_N"/>
</dbReference>
<dbReference type="Pfam" id="PF05076">
    <property type="entry name" value="SUFU"/>
    <property type="match status" value="1"/>
</dbReference>
<feature type="domain" description="Suppressor of fused-like" evidence="2">
    <location>
        <begin position="61"/>
        <end position="237"/>
    </location>
</feature>
<dbReference type="RefSeq" id="XP_015520216.1">
    <property type="nucleotide sequence ID" value="XM_015664730.2"/>
</dbReference>
<dbReference type="GO" id="GO:0005634">
    <property type="term" value="C:nucleus"/>
    <property type="evidence" value="ECO:0007669"/>
    <property type="project" value="TreeGrafter"/>
</dbReference>
<sequence length="438" mass="48596">MFANMREREDFLRGLPSGQPSQGPSPGAPGLDALHNLCREIYPEQSNPLTVTAIVKYWLGGPDPLDYISMYENPGYPELGVPPHWHYVSLGLSDLHGDGRLHPKSEPGCLSGFGFELTFRLVRKRGETTPPTWPANVMQQLAKYVFNSGNMLLPGDHVSWHAPLDNANGKITQILMGRDPQLPTSASTPHGEVTFVQIVGVTSEELQAAQHWNGLGVVNLLKTTRSYGPWLVTDMARTYSVMEEDPSLAERIQCGIEREGSNLSGVSAKCWWVQMASDRSTEKYREPRNDSEDDDDDGEDVKPTIKTERLSPCENNGNFDEENGIRTLPGIHLTFNLEAGGLLPLAIKGRVMHGRHFTFKSILSHAAVTIVAPTVTGTLVTEEKPYVVQGPWLQVLLSEDLAEKMAQEFQILNSPEQLELPKTFSWPEYKLAVTIVND</sequence>
<dbReference type="Pfam" id="PF12470">
    <property type="entry name" value="SUFU_C"/>
    <property type="match status" value="1"/>
</dbReference>
<dbReference type="AlphaFoldDB" id="A0A6J0BZ14"/>
<organism evidence="5">
    <name type="scientific">Neodiprion lecontei</name>
    <name type="common">Redheaded pine sawfly</name>
    <dbReference type="NCBI Taxonomy" id="441921"/>
    <lineage>
        <taxon>Eukaryota</taxon>
        <taxon>Metazoa</taxon>
        <taxon>Ecdysozoa</taxon>
        <taxon>Arthropoda</taxon>
        <taxon>Hexapoda</taxon>
        <taxon>Insecta</taxon>
        <taxon>Pterygota</taxon>
        <taxon>Neoptera</taxon>
        <taxon>Endopterygota</taxon>
        <taxon>Hymenoptera</taxon>
        <taxon>Tenthredinoidea</taxon>
        <taxon>Diprionidae</taxon>
        <taxon>Diprioninae</taxon>
        <taxon>Neodiprion</taxon>
    </lineage>
</organism>
<dbReference type="InterPro" id="IPR007768">
    <property type="entry name" value="Suppressor_of_fused"/>
</dbReference>
<dbReference type="InterPro" id="IPR020941">
    <property type="entry name" value="SUFU-like_domain"/>
</dbReference>
<evidence type="ECO:0000313" key="4">
    <source>
        <dbReference type="Proteomes" id="UP000829291"/>
    </source>
</evidence>
<evidence type="ECO:0000259" key="2">
    <source>
        <dbReference type="Pfam" id="PF05076"/>
    </source>
</evidence>
<feature type="domain" description="Suppressor of fused C-terminal" evidence="3">
    <location>
        <begin position="251"/>
        <end position="435"/>
    </location>
</feature>
<dbReference type="OrthoDB" id="10038834at2759"/>
<reference evidence="5" key="1">
    <citation type="submission" date="2025-08" db="UniProtKB">
        <authorList>
            <consortium name="RefSeq"/>
        </authorList>
    </citation>
    <scope>IDENTIFICATION</scope>
    <source>
        <tissue evidence="5">Thorax and Abdomen</tissue>
    </source>
</reference>
<evidence type="ECO:0000313" key="5">
    <source>
        <dbReference type="RefSeq" id="XP_015520216.1"/>
    </source>
</evidence>
<name>A0A6J0BZ14_NEOLC</name>
<proteinExistence type="predicted"/>
<evidence type="ECO:0000259" key="3">
    <source>
        <dbReference type="Pfam" id="PF12470"/>
    </source>
</evidence>
<dbReference type="InterPro" id="IPR016591">
    <property type="entry name" value="Suppressor_of_fused_euk"/>
</dbReference>
<dbReference type="PANTHER" id="PTHR10928">
    <property type="entry name" value="SUPPRESSOR OF FUSED"/>
    <property type="match status" value="1"/>
</dbReference>
<dbReference type="GeneID" id="107224610"/>
<evidence type="ECO:0000256" key="1">
    <source>
        <dbReference type="SAM" id="MobiDB-lite"/>
    </source>
</evidence>
<dbReference type="KEGG" id="nlo:107224610"/>
<gene>
    <name evidence="5" type="primary">LOC107224610</name>
</gene>
<dbReference type="InParanoid" id="A0A6J0BZ14"/>
<dbReference type="PIRSF" id="PIRSF011844">
    <property type="entry name" value="Suppressor_of_fused_protein"/>
    <property type="match status" value="1"/>
</dbReference>
<dbReference type="SUPFAM" id="SSF103359">
    <property type="entry name" value="Suppressor of Fused, N-terminal domain"/>
    <property type="match status" value="1"/>
</dbReference>
<feature type="region of interest" description="Disordered" evidence="1">
    <location>
        <begin position="281"/>
        <end position="305"/>
    </location>
</feature>
<keyword evidence="4" id="KW-1185">Reference proteome</keyword>